<dbReference type="AlphaFoldDB" id="A0A409Y0H2"/>
<organism evidence="5 6">
    <name type="scientific">Gymnopilus dilepis</name>
    <dbReference type="NCBI Taxonomy" id="231916"/>
    <lineage>
        <taxon>Eukaryota</taxon>
        <taxon>Fungi</taxon>
        <taxon>Dikarya</taxon>
        <taxon>Basidiomycota</taxon>
        <taxon>Agaricomycotina</taxon>
        <taxon>Agaricomycetes</taxon>
        <taxon>Agaricomycetidae</taxon>
        <taxon>Agaricales</taxon>
        <taxon>Agaricineae</taxon>
        <taxon>Hymenogastraceae</taxon>
        <taxon>Gymnopilus</taxon>
    </lineage>
</organism>
<dbReference type="GO" id="GO:0004197">
    <property type="term" value="F:cysteine-type endopeptidase activity"/>
    <property type="evidence" value="ECO:0007669"/>
    <property type="project" value="InterPro"/>
</dbReference>
<proteinExistence type="inferred from homology"/>
<dbReference type="PANTHER" id="PTHR48104:SF30">
    <property type="entry name" value="METACASPASE-1"/>
    <property type="match status" value="1"/>
</dbReference>
<dbReference type="InParanoid" id="A0A409Y0H2"/>
<evidence type="ECO:0000313" key="6">
    <source>
        <dbReference type="Proteomes" id="UP000284706"/>
    </source>
</evidence>
<comment type="caution">
    <text evidence="5">The sequence shown here is derived from an EMBL/GenBank/DDBJ whole genome shotgun (WGS) entry which is preliminary data.</text>
</comment>
<keyword evidence="3" id="KW-0378">Hydrolase</keyword>
<keyword evidence="6" id="KW-1185">Reference proteome</keyword>
<dbReference type="GO" id="GO:0006915">
    <property type="term" value="P:apoptotic process"/>
    <property type="evidence" value="ECO:0007669"/>
    <property type="project" value="UniProtKB-KW"/>
</dbReference>
<evidence type="ECO:0000313" key="5">
    <source>
        <dbReference type="EMBL" id="PPQ96528.1"/>
    </source>
</evidence>
<dbReference type="PANTHER" id="PTHR48104">
    <property type="entry name" value="METACASPASE-4"/>
    <property type="match status" value="1"/>
</dbReference>
<protein>
    <recommendedName>
        <fullName evidence="4">Peptidase C14 caspase domain-containing protein</fullName>
    </recommendedName>
</protein>
<evidence type="ECO:0000259" key="4">
    <source>
        <dbReference type="Pfam" id="PF00656"/>
    </source>
</evidence>
<keyword evidence="3" id="KW-0645">Protease</keyword>
<keyword evidence="3" id="KW-0788">Thiol protease</keyword>
<dbReference type="Pfam" id="PF00656">
    <property type="entry name" value="Peptidase_C14"/>
    <property type="match status" value="1"/>
</dbReference>
<gene>
    <name evidence="5" type="ORF">CVT26_010456</name>
</gene>
<name>A0A409Y0H2_9AGAR</name>
<keyword evidence="2" id="KW-0053">Apoptosis</keyword>
<dbReference type="OrthoDB" id="10255174at2759"/>
<dbReference type="SUPFAM" id="SSF52129">
    <property type="entry name" value="Caspase-like"/>
    <property type="match status" value="1"/>
</dbReference>
<accession>A0A409Y0H2</accession>
<dbReference type="Proteomes" id="UP000284706">
    <property type="component" value="Unassembled WGS sequence"/>
</dbReference>
<dbReference type="InterPro" id="IPR050452">
    <property type="entry name" value="Metacaspase"/>
</dbReference>
<reference evidence="5 6" key="1">
    <citation type="journal article" date="2018" name="Evol. Lett.">
        <title>Horizontal gene cluster transfer increased hallucinogenic mushroom diversity.</title>
        <authorList>
            <person name="Reynolds H.T."/>
            <person name="Vijayakumar V."/>
            <person name="Gluck-Thaler E."/>
            <person name="Korotkin H.B."/>
            <person name="Matheny P.B."/>
            <person name="Slot J.C."/>
        </authorList>
    </citation>
    <scope>NUCLEOTIDE SEQUENCE [LARGE SCALE GENOMIC DNA]</scope>
    <source>
        <strain evidence="5 6">SRW20</strain>
    </source>
</reference>
<dbReference type="Gene3D" id="3.40.50.1460">
    <property type="match status" value="1"/>
</dbReference>
<comment type="similarity">
    <text evidence="1">Belongs to the peptidase C14B family.</text>
</comment>
<feature type="domain" description="Peptidase C14 caspase" evidence="4">
    <location>
        <begin position="176"/>
        <end position="474"/>
    </location>
</feature>
<dbReference type="GO" id="GO:0005737">
    <property type="term" value="C:cytoplasm"/>
    <property type="evidence" value="ECO:0007669"/>
    <property type="project" value="TreeGrafter"/>
</dbReference>
<dbReference type="InterPro" id="IPR029030">
    <property type="entry name" value="Caspase-like_dom_sf"/>
</dbReference>
<evidence type="ECO:0000256" key="2">
    <source>
        <dbReference type="ARBA" id="ARBA00022703"/>
    </source>
</evidence>
<evidence type="ECO:0000256" key="3">
    <source>
        <dbReference type="ARBA" id="ARBA00022807"/>
    </source>
</evidence>
<dbReference type="InterPro" id="IPR011600">
    <property type="entry name" value="Pept_C14_caspase"/>
</dbReference>
<dbReference type="EMBL" id="NHYE01001361">
    <property type="protein sequence ID" value="PPQ96528.1"/>
    <property type="molecule type" value="Genomic_DNA"/>
</dbReference>
<dbReference type="GO" id="GO:0006508">
    <property type="term" value="P:proteolysis"/>
    <property type="evidence" value="ECO:0007669"/>
    <property type="project" value="InterPro"/>
</dbReference>
<sequence>MAIKPISPLRLQHLLQDAKAAIGRLSSGSESNEVAVDSCNAQEAHGFDNYASKFMNRIHEVTARYRGGTDGTGPSHMMDERKINELEDALWAAYGLTGEIIPDELLKECQRRLREACPGSRIEMSLKEELEILDAIHRYRKSRSTDAFRHYPGGQWTHAQVIPPQAEMQFKGRRFWALIIGNNAYPRAPLGGCINDAALIRRHIMDYLGVPTDHITFLTDASRTQIVNAFYDLRDSTRIQKGDNVLVHFSGHGSSYDPREYFTSTPSRAGSIEALCPIDRGPSVPDISDRELNIIFSEIGAEKGHNITFILDCCHSAGAVRSLISADTVRFMPPLRTGFPALDLQEMLEAADRNPRRRTTSPLATTENWEADITSFVTLAACHDYQLAEEFNTNSSRIDVRVRGFVEADDDDDGGEQEILQFSQFSPRGPMKPTVGGKLKPSLSGKADQVPAQTPIRHGRFTWALIKILQSKQTNKLTYESVIRSIGSLGPLQQPVVVGSGKSSKLWFGDV</sequence>
<evidence type="ECO:0000256" key="1">
    <source>
        <dbReference type="ARBA" id="ARBA00009005"/>
    </source>
</evidence>